<dbReference type="InterPro" id="IPR007110">
    <property type="entry name" value="Ig-like_dom"/>
</dbReference>
<accession>A0AAV7HTK8</accession>
<feature type="transmembrane region" description="Helical" evidence="1">
    <location>
        <begin position="83"/>
        <end position="103"/>
    </location>
</feature>
<evidence type="ECO:0000256" key="1">
    <source>
        <dbReference type="SAM" id="Phobius"/>
    </source>
</evidence>
<dbReference type="InterPro" id="IPR013783">
    <property type="entry name" value="Ig-like_fold"/>
</dbReference>
<dbReference type="AlphaFoldDB" id="A0AAV7HTK8"/>
<dbReference type="EMBL" id="JAHXZJ010003081">
    <property type="protein sequence ID" value="KAH0533561.1"/>
    <property type="molecule type" value="Genomic_DNA"/>
</dbReference>
<dbReference type="Pfam" id="PF13927">
    <property type="entry name" value="Ig_3"/>
    <property type="match status" value="1"/>
</dbReference>
<dbReference type="Gene3D" id="2.60.40.10">
    <property type="entry name" value="Immunoglobulins"/>
    <property type="match status" value="1"/>
</dbReference>
<dbReference type="PROSITE" id="PS50835">
    <property type="entry name" value="IG_LIKE"/>
    <property type="match status" value="1"/>
</dbReference>
<evidence type="ECO:0000313" key="4">
    <source>
        <dbReference type="Proteomes" id="UP000826195"/>
    </source>
</evidence>
<evidence type="ECO:0000259" key="2">
    <source>
        <dbReference type="PROSITE" id="PS50835"/>
    </source>
</evidence>
<protein>
    <recommendedName>
        <fullName evidence="2">Ig-like domain-containing protein</fullName>
    </recommendedName>
</protein>
<organism evidence="3 4">
    <name type="scientific">Cotesia glomerata</name>
    <name type="common">Lepidopteran parasitic wasp</name>
    <name type="synonym">Apanteles glomeratus</name>
    <dbReference type="NCBI Taxonomy" id="32391"/>
    <lineage>
        <taxon>Eukaryota</taxon>
        <taxon>Metazoa</taxon>
        <taxon>Ecdysozoa</taxon>
        <taxon>Arthropoda</taxon>
        <taxon>Hexapoda</taxon>
        <taxon>Insecta</taxon>
        <taxon>Pterygota</taxon>
        <taxon>Neoptera</taxon>
        <taxon>Endopterygota</taxon>
        <taxon>Hymenoptera</taxon>
        <taxon>Apocrita</taxon>
        <taxon>Ichneumonoidea</taxon>
        <taxon>Braconidae</taxon>
        <taxon>Microgastrinae</taxon>
        <taxon>Cotesia</taxon>
    </lineage>
</organism>
<feature type="domain" description="Ig-like" evidence="2">
    <location>
        <begin position="1"/>
        <end position="81"/>
    </location>
</feature>
<keyword evidence="4" id="KW-1185">Reference proteome</keyword>
<name>A0AAV7HTK8_COTGL</name>
<reference evidence="3 4" key="1">
    <citation type="journal article" date="2021" name="J. Hered.">
        <title>A chromosome-level genome assembly of the parasitoid wasp, Cotesia glomerata (Hymenoptera: Braconidae).</title>
        <authorList>
            <person name="Pinto B.J."/>
            <person name="Weis J.J."/>
            <person name="Gamble T."/>
            <person name="Ode P.J."/>
            <person name="Paul R."/>
            <person name="Zaspel J.M."/>
        </authorList>
    </citation>
    <scope>NUCLEOTIDE SEQUENCE [LARGE SCALE GENOMIC DNA]</scope>
    <source>
        <strain evidence="3">CgM1</strain>
    </source>
</reference>
<evidence type="ECO:0000313" key="3">
    <source>
        <dbReference type="EMBL" id="KAH0533561.1"/>
    </source>
</evidence>
<keyword evidence="1" id="KW-1133">Transmembrane helix</keyword>
<sequence>MRTRTVCGVAAGDQPLTISWLKDGHSPFQLSSKSLSDTSISQLDSYSSLLSLSNLAAEHSGDYTCVAANPAAEVRYTAKLQMFTDFIIFIFLTLFAVASSWILEDEAVINL</sequence>
<dbReference type="SUPFAM" id="SSF48726">
    <property type="entry name" value="Immunoglobulin"/>
    <property type="match status" value="1"/>
</dbReference>
<keyword evidence="1" id="KW-0472">Membrane</keyword>
<comment type="caution">
    <text evidence="3">The sequence shown here is derived from an EMBL/GenBank/DDBJ whole genome shotgun (WGS) entry which is preliminary data.</text>
</comment>
<gene>
    <name evidence="3" type="ORF">KQX54_000082</name>
</gene>
<dbReference type="Proteomes" id="UP000826195">
    <property type="component" value="Unassembled WGS sequence"/>
</dbReference>
<dbReference type="InterPro" id="IPR036179">
    <property type="entry name" value="Ig-like_dom_sf"/>
</dbReference>
<proteinExistence type="predicted"/>
<keyword evidence="1" id="KW-0812">Transmembrane</keyword>
<dbReference type="FunFam" id="2.60.40.10:FF:000333">
    <property type="entry name" value="Down syndrome cell adhesion molecule"/>
    <property type="match status" value="1"/>
</dbReference>